<evidence type="ECO:0000256" key="3">
    <source>
        <dbReference type="ARBA" id="ARBA00022692"/>
    </source>
</evidence>
<keyword evidence="4" id="KW-0735">Signal-anchor</keyword>
<comment type="subcellular location">
    <subcellularLocation>
        <location evidence="1">Membrane</location>
        <topology evidence="1">Single-pass type II membrane protein</topology>
    </subcellularLocation>
</comment>
<sequence>MKVTRRGKVAAVIILTLMLMLAVPLWQLGDHAAAGYYSRHAKHLYDHVSNYFVHDRPEEGLAIDSTSHHQNDTHMGTRAQSSLNPHCRGFPNTDGILLVMKTGATEIYAKMPTQLLTAMSCLPDFLLYSDIESQIGPYHFINALDRVDDSIKNAHEEFELYNAQQRCPISLADCTEGLSGGWELDKYKFLNMVERTWQKRPGMDWYVFAEADTYIVWSNLVKWLRERAPRGDAYVGSVAMVNGFPFAHGGSGYVVSGSLMKKMAEGIPDLTAKYDERATQECCGDVVLSHAIEEAGTQVMQAHPMFNGEKPITLPYGPGHWCEPILTMHHVNSEEVSMIWQYEETRRNRTDVLLIKDIFQTFMAPYLVSVRWDWDNRSEDTCYVGPSEEEQQRAGDQERHRQKHENEKNPLEKTAHESPSACSKVCEADGLDIPWTELAEMDNSVDRGRFIREHYAKRVKGDKDGTWRRERSCFQWRYQKGTCCTGKTFKFGATKRESNDEDRWTSGWFVQGIEDWIEARGECKDVEWKEPYYVL</sequence>
<reference evidence="10" key="1">
    <citation type="journal article" date="2014" name="Genome Announc.">
        <title>Genome sequence and annotation of Acremonium chrysogenum, producer of the beta-lactam antibiotic cephalosporin C.</title>
        <authorList>
            <person name="Terfehr D."/>
            <person name="Dahlmann T.A."/>
            <person name="Specht T."/>
            <person name="Zadra I."/>
            <person name="Kuernsteiner H."/>
            <person name="Kueck U."/>
        </authorList>
    </citation>
    <scope>NUCLEOTIDE SEQUENCE [LARGE SCALE GENOMIC DNA]</scope>
    <source>
        <strain evidence="10">ATCC 11550 / CBS 779.69 / DSM 880 / IAM 14645 / JCM 23072 / IMI 49137</strain>
    </source>
</reference>
<name>A0A086SX64_HAPC1</name>
<gene>
    <name evidence="9" type="ORF">ACRE_075940</name>
</gene>
<evidence type="ECO:0000256" key="4">
    <source>
        <dbReference type="ARBA" id="ARBA00022968"/>
    </source>
</evidence>
<protein>
    <recommendedName>
        <fullName evidence="11">Glycosyltransferase family 31 protein</fullName>
    </recommendedName>
</protein>
<keyword evidence="6 8" id="KW-0472">Membrane</keyword>
<evidence type="ECO:0000256" key="2">
    <source>
        <dbReference type="ARBA" id="ARBA00006462"/>
    </source>
</evidence>
<accession>A0A086SX64</accession>
<dbReference type="STRING" id="857340.A0A086SX64"/>
<keyword evidence="5 8" id="KW-1133">Transmembrane helix</keyword>
<evidence type="ECO:0000256" key="1">
    <source>
        <dbReference type="ARBA" id="ARBA00004606"/>
    </source>
</evidence>
<dbReference type="InterPro" id="IPR026050">
    <property type="entry name" value="C1GALT1/C1GALT1_chp1"/>
</dbReference>
<feature type="compositionally biased region" description="Basic and acidic residues" evidence="7">
    <location>
        <begin position="390"/>
        <end position="416"/>
    </location>
</feature>
<dbReference type="PANTHER" id="PTHR23033:SF40">
    <property type="entry name" value="APPLE DOMAIN-CONTAINING PROTEIN"/>
    <property type="match status" value="1"/>
</dbReference>
<evidence type="ECO:0000313" key="10">
    <source>
        <dbReference type="Proteomes" id="UP000029964"/>
    </source>
</evidence>
<evidence type="ECO:0000256" key="5">
    <source>
        <dbReference type="ARBA" id="ARBA00022989"/>
    </source>
</evidence>
<dbReference type="HOGENOM" id="CLU_022549_3_1_1"/>
<keyword evidence="3 8" id="KW-0812">Transmembrane</keyword>
<evidence type="ECO:0000256" key="8">
    <source>
        <dbReference type="SAM" id="Phobius"/>
    </source>
</evidence>
<dbReference type="GO" id="GO:0016020">
    <property type="term" value="C:membrane"/>
    <property type="evidence" value="ECO:0007669"/>
    <property type="project" value="UniProtKB-SubCell"/>
</dbReference>
<evidence type="ECO:0008006" key="11">
    <source>
        <dbReference type="Google" id="ProtNLM"/>
    </source>
</evidence>
<evidence type="ECO:0000256" key="7">
    <source>
        <dbReference type="SAM" id="MobiDB-lite"/>
    </source>
</evidence>
<dbReference type="EMBL" id="JPKY01000118">
    <property type="protein sequence ID" value="KFH41696.1"/>
    <property type="molecule type" value="Genomic_DNA"/>
</dbReference>
<dbReference type="OrthoDB" id="414175at2759"/>
<comment type="similarity">
    <text evidence="2">Belongs to the glycosyltransferase 31 family. Beta3-Gal-T subfamily.</text>
</comment>
<comment type="caution">
    <text evidence="9">The sequence shown here is derived from an EMBL/GenBank/DDBJ whole genome shotgun (WGS) entry which is preliminary data.</text>
</comment>
<dbReference type="Proteomes" id="UP000029964">
    <property type="component" value="Unassembled WGS sequence"/>
</dbReference>
<keyword evidence="10" id="KW-1185">Reference proteome</keyword>
<evidence type="ECO:0000256" key="6">
    <source>
        <dbReference type="ARBA" id="ARBA00023136"/>
    </source>
</evidence>
<proteinExistence type="inferred from homology"/>
<evidence type="ECO:0000313" key="9">
    <source>
        <dbReference type="EMBL" id="KFH41696.1"/>
    </source>
</evidence>
<feature type="region of interest" description="Disordered" evidence="7">
    <location>
        <begin position="383"/>
        <end position="419"/>
    </location>
</feature>
<dbReference type="AlphaFoldDB" id="A0A086SX64"/>
<dbReference type="Gene3D" id="3.90.550.50">
    <property type="match status" value="1"/>
</dbReference>
<organism evidence="9 10">
    <name type="scientific">Hapsidospora chrysogenum (strain ATCC 11550 / CBS 779.69 / DSM 880 / IAM 14645 / JCM 23072 / IMI 49137)</name>
    <name type="common">Acremonium chrysogenum</name>
    <dbReference type="NCBI Taxonomy" id="857340"/>
    <lineage>
        <taxon>Eukaryota</taxon>
        <taxon>Fungi</taxon>
        <taxon>Dikarya</taxon>
        <taxon>Ascomycota</taxon>
        <taxon>Pezizomycotina</taxon>
        <taxon>Sordariomycetes</taxon>
        <taxon>Hypocreomycetidae</taxon>
        <taxon>Hypocreales</taxon>
        <taxon>Bionectriaceae</taxon>
        <taxon>Hapsidospora</taxon>
    </lineage>
</organism>
<dbReference type="PANTHER" id="PTHR23033">
    <property type="entry name" value="BETA1,3-GALACTOSYLTRANSFERASE"/>
    <property type="match status" value="1"/>
</dbReference>
<feature type="transmembrane region" description="Helical" evidence="8">
    <location>
        <begin position="9"/>
        <end position="29"/>
    </location>
</feature>